<feature type="compositionally biased region" description="Polar residues" evidence="2">
    <location>
        <begin position="15"/>
        <end position="25"/>
    </location>
</feature>
<keyword evidence="5" id="KW-1185">Reference proteome</keyword>
<dbReference type="STRING" id="1077348.A0A2G8RXI3"/>
<feature type="region of interest" description="Disordered" evidence="2">
    <location>
        <begin position="1"/>
        <end position="49"/>
    </location>
</feature>
<dbReference type="PANTHER" id="PTHR21600:SF87">
    <property type="entry name" value="RNA PSEUDOURIDYLATE SYNTHASE DOMAIN-CONTAINING PROTEIN 1"/>
    <property type="match status" value="1"/>
</dbReference>
<dbReference type="Gene3D" id="3.30.2350.10">
    <property type="entry name" value="Pseudouridine synthase"/>
    <property type="match status" value="1"/>
</dbReference>
<dbReference type="InterPro" id="IPR050188">
    <property type="entry name" value="RluA_PseudoU_synthase"/>
</dbReference>
<dbReference type="Proteomes" id="UP000230002">
    <property type="component" value="Unassembled WGS sequence"/>
</dbReference>
<reference evidence="4 5" key="1">
    <citation type="journal article" date="2015" name="Sci. Rep.">
        <title>Chromosome-level genome map provides insights into diverse defense mechanisms in the medicinal fungus Ganoderma sinense.</title>
        <authorList>
            <person name="Zhu Y."/>
            <person name="Xu J."/>
            <person name="Sun C."/>
            <person name="Zhou S."/>
            <person name="Xu H."/>
            <person name="Nelson D.R."/>
            <person name="Qian J."/>
            <person name="Song J."/>
            <person name="Luo H."/>
            <person name="Xiang L."/>
            <person name="Li Y."/>
            <person name="Xu Z."/>
            <person name="Ji A."/>
            <person name="Wang L."/>
            <person name="Lu S."/>
            <person name="Hayward A."/>
            <person name="Sun W."/>
            <person name="Li X."/>
            <person name="Schwartz D.C."/>
            <person name="Wang Y."/>
            <person name="Chen S."/>
        </authorList>
    </citation>
    <scope>NUCLEOTIDE SEQUENCE [LARGE SCALE GENOMIC DNA]</scope>
    <source>
        <strain evidence="4 5">ZZ0214-1</strain>
    </source>
</reference>
<name>A0A2G8RXI3_9APHY</name>
<protein>
    <recommendedName>
        <fullName evidence="3">Pseudouridine synthase RsuA/RluA-like domain-containing protein</fullName>
    </recommendedName>
</protein>
<evidence type="ECO:0000256" key="1">
    <source>
        <dbReference type="ARBA" id="ARBA00010876"/>
    </source>
</evidence>
<dbReference type="EMBL" id="AYKW01000045">
    <property type="protein sequence ID" value="PIL26223.1"/>
    <property type="molecule type" value="Genomic_DNA"/>
</dbReference>
<dbReference type="CDD" id="cd02869">
    <property type="entry name" value="PseudoU_synth_RluA_like"/>
    <property type="match status" value="1"/>
</dbReference>
<dbReference type="GO" id="GO:0000455">
    <property type="term" value="P:enzyme-directed rRNA pseudouridine synthesis"/>
    <property type="evidence" value="ECO:0007669"/>
    <property type="project" value="TreeGrafter"/>
</dbReference>
<evidence type="ECO:0000256" key="2">
    <source>
        <dbReference type="SAM" id="MobiDB-lite"/>
    </source>
</evidence>
<evidence type="ECO:0000313" key="4">
    <source>
        <dbReference type="EMBL" id="PIL26223.1"/>
    </source>
</evidence>
<dbReference type="OrthoDB" id="428658at2759"/>
<evidence type="ECO:0000259" key="3">
    <source>
        <dbReference type="Pfam" id="PF00849"/>
    </source>
</evidence>
<accession>A0A2G8RXI3</accession>
<dbReference type="InterPro" id="IPR006145">
    <property type="entry name" value="PsdUridine_synth_RsuA/RluA"/>
</dbReference>
<gene>
    <name evidence="4" type="ORF">GSI_11978</name>
</gene>
<dbReference type="Pfam" id="PF00849">
    <property type="entry name" value="PseudoU_synth_2"/>
    <property type="match status" value="1"/>
</dbReference>
<sequence length="363" mass="40064">MASLPRSVPKPPHASRSTVSRTASGVPTAVSETAPSVPTTSTTTPPAPRYRLPADKLLLYADRGLVIVNKPNGLISQLSDPQNKETEPTVDAQIFSTFLEELRDKLGLNEPLRTLHRLDKPTTGALAFACNRQIARDFWNQMSGKLVKKTYLALVVGDAPTFVKKHGVIETKLECRNGWVRIPGVKDVYERDRNLLPSSRRRGEHWVRDAVTEYEVLATSPKVPLSLLRLHLHTGLKHQLRAHLAQALRAPILGDALYLDPRLPQLRTIKAAIDLPRSMFLHSSRLSLNRYCPSRVTLTVGAPLSASFVSVCEQAGIPLDRDDLLGGVWLDGTKALGLDAAPDGDAALGLERLGGKWYWRKRL</sequence>
<comment type="caution">
    <text evidence="4">The sequence shown here is derived from an EMBL/GenBank/DDBJ whole genome shotgun (WGS) entry which is preliminary data.</text>
</comment>
<dbReference type="GO" id="GO:0003723">
    <property type="term" value="F:RNA binding"/>
    <property type="evidence" value="ECO:0007669"/>
    <property type="project" value="InterPro"/>
</dbReference>
<comment type="similarity">
    <text evidence="1">Belongs to the pseudouridine synthase RluA family.</text>
</comment>
<dbReference type="SUPFAM" id="SSF55120">
    <property type="entry name" value="Pseudouridine synthase"/>
    <property type="match status" value="1"/>
</dbReference>
<dbReference type="InterPro" id="IPR020103">
    <property type="entry name" value="PsdUridine_synth_cat_dom_sf"/>
</dbReference>
<dbReference type="GO" id="GO:0009982">
    <property type="term" value="F:pseudouridine synthase activity"/>
    <property type="evidence" value="ECO:0007669"/>
    <property type="project" value="InterPro"/>
</dbReference>
<proteinExistence type="inferred from homology"/>
<feature type="compositionally biased region" description="Low complexity" evidence="2">
    <location>
        <begin position="33"/>
        <end position="44"/>
    </location>
</feature>
<evidence type="ECO:0000313" key="5">
    <source>
        <dbReference type="Proteomes" id="UP000230002"/>
    </source>
</evidence>
<organism evidence="4 5">
    <name type="scientific">Ganoderma sinense ZZ0214-1</name>
    <dbReference type="NCBI Taxonomy" id="1077348"/>
    <lineage>
        <taxon>Eukaryota</taxon>
        <taxon>Fungi</taxon>
        <taxon>Dikarya</taxon>
        <taxon>Basidiomycota</taxon>
        <taxon>Agaricomycotina</taxon>
        <taxon>Agaricomycetes</taxon>
        <taxon>Polyporales</taxon>
        <taxon>Polyporaceae</taxon>
        <taxon>Ganoderma</taxon>
    </lineage>
</organism>
<dbReference type="PANTHER" id="PTHR21600">
    <property type="entry name" value="MITOCHONDRIAL RNA PSEUDOURIDINE SYNTHASE"/>
    <property type="match status" value="1"/>
</dbReference>
<dbReference type="AlphaFoldDB" id="A0A2G8RXI3"/>
<feature type="domain" description="Pseudouridine synthase RsuA/RluA-like" evidence="3">
    <location>
        <begin position="65"/>
        <end position="246"/>
    </location>
</feature>